<accession>A0A9X1H9X1</accession>
<dbReference type="Proteomes" id="UP001139366">
    <property type="component" value="Unassembled WGS sequence"/>
</dbReference>
<sequence length="474" mass="52073">MLKKLSYIILFGLTLTSCSDVLDDINKNPNATETPLAPYLLTGTLKQGADLYWGDANNFNSSLLFVQHWAKIQYTEPDRYDVSNTSFTSLWNTGYATLITDLNTIINFPDVQANSNYKGIALSLRSWTFLLLTDAYGSIPYKEAGQKVTPAYNTQKEVYTGLLEDLKQAQSLLSTTNGTVTGDLVYKGDILKWKRFVNSLRLRIALRISDKEPALAKQAAIDATSDAAGVISSESETFKFTYISSPQQNPASAWFETRDDFRISKTMVDKLNEFSDPRLPVFAQLPSDATVGKYVGGANGLSNSDANSQGFAKTSKPGTYFLTSSSPAVIASYSETLFNLAEAAARGFIAGDAEQYYKNAITASFNQFGITNATTISTYLNQAAVKYDAANYAKSIGTQKWIAFFGQGLDAFTEWRRLDYPVLTAGPNTVLDGKIPSRFFYPGTEQSLNGVSYQAAIAVQGKDLLTTKLWFDAK</sequence>
<dbReference type="EMBL" id="JAINUY010000003">
    <property type="protein sequence ID" value="MBZ4035429.1"/>
    <property type="molecule type" value="Genomic_DNA"/>
</dbReference>
<evidence type="ECO:0000313" key="1">
    <source>
        <dbReference type="EMBL" id="MBZ4035429.1"/>
    </source>
</evidence>
<proteinExistence type="predicted"/>
<dbReference type="PROSITE" id="PS51257">
    <property type="entry name" value="PROKAR_LIPOPROTEIN"/>
    <property type="match status" value="1"/>
</dbReference>
<dbReference type="SUPFAM" id="SSF48452">
    <property type="entry name" value="TPR-like"/>
    <property type="match status" value="1"/>
</dbReference>
<organism evidence="1 2">
    <name type="scientific">Flavobacterium potami</name>
    <dbReference type="NCBI Taxonomy" id="2872310"/>
    <lineage>
        <taxon>Bacteria</taxon>
        <taxon>Pseudomonadati</taxon>
        <taxon>Bacteroidota</taxon>
        <taxon>Flavobacteriia</taxon>
        <taxon>Flavobacteriales</taxon>
        <taxon>Flavobacteriaceae</taxon>
        <taxon>Flavobacterium</taxon>
    </lineage>
</organism>
<protein>
    <submittedName>
        <fullName evidence="1">SusD/RagB family nutrient-binding outer membrane lipoprotein</fullName>
    </submittedName>
</protein>
<gene>
    <name evidence="1" type="ORF">K6T82_11675</name>
</gene>
<dbReference type="InterPro" id="IPR041662">
    <property type="entry name" value="SusD-like_2"/>
</dbReference>
<dbReference type="AlphaFoldDB" id="A0A9X1H9X1"/>
<evidence type="ECO:0000313" key="2">
    <source>
        <dbReference type="Proteomes" id="UP001139366"/>
    </source>
</evidence>
<dbReference type="Pfam" id="PF12771">
    <property type="entry name" value="SusD-like_2"/>
    <property type="match status" value="1"/>
</dbReference>
<keyword evidence="1" id="KW-0449">Lipoprotein</keyword>
<dbReference type="InterPro" id="IPR011990">
    <property type="entry name" value="TPR-like_helical_dom_sf"/>
</dbReference>
<comment type="caution">
    <text evidence="1">The sequence shown here is derived from an EMBL/GenBank/DDBJ whole genome shotgun (WGS) entry which is preliminary data.</text>
</comment>
<name>A0A9X1H9X1_9FLAO</name>
<reference evidence="1 2" key="1">
    <citation type="journal article" date="2023" name="Antonie Van Leeuwenhoek">
        <title>Flavobacterium potami sp. nov., a multi-metal resistance genes harbouring bacterium isolated from shallow river silt.</title>
        <authorList>
            <person name="Li S."/>
            <person name="Mao S."/>
            <person name="Mu W."/>
            <person name="Guo B."/>
            <person name="Li C."/>
            <person name="Zhu Q."/>
            <person name="Hou X."/>
            <person name="Zhao Y."/>
            <person name="Wei S."/>
            <person name="Liu H."/>
            <person name="Liu A."/>
        </authorList>
    </citation>
    <scope>NUCLEOTIDE SEQUENCE [LARGE SCALE GENOMIC DNA]</scope>
    <source>
        <strain evidence="1 2">17A</strain>
    </source>
</reference>
<dbReference type="RefSeq" id="WP_223706055.1">
    <property type="nucleotide sequence ID" value="NZ_JAINUY010000003.1"/>
</dbReference>
<dbReference type="Gene3D" id="1.25.40.390">
    <property type="match status" value="1"/>
</dbReference>
<keyword evidence="2" id="KW-1185">Reference proteome</keyword>